<dbReference type="SUPFAM" id="SSF57783">
    <property type="entry name" value="Zinc beta-ribbon"/>
    <property type="match status" value="1"/>
</dbReference>
<dbReference type="GO" id="GO:0003899">
    <property type="term" value="F:DNA-directed RNA polymerase activity"/>
    <property type="evidence" value="ECO:0007669"/>
    <property type="project" value="UniProtKB-UniRule"/>
</dbReference>
<dbReference type="SUPFAM" id="SSF56731">
    <property type="entry name" value="DNA primase core"/>
    <property type="match status" value="1"/>
</dbReference>
<dbReference type="CDD" id="cd03364">
    <property type="entry name" value="TOPRIM_DnaG_primases"/>
    <property type="match status" value="1"/>
</dbReference>
<comment type="domain">
    <text evidence="12">Contains an N-terminal zinc-binding domain, a central core domain that contains the primase activity, and a C-terminal DnaB-binding domain.</text>
</comment>
<gene>
    <name evidence="12" type="primary">dnaG</name>
    <name evidence="17" type="ORF">AUJ27_02340</name>
</gene>
<dbReference type="NCBIfam" id="TIGR01391">
    <property type="entry name" value="dnaG"/>
    <property type="match status" value="1"/>
</dbReference>
<dbReference type="InterPro" id="IPR037068">
    <property type="entry name" value="DNA_primase_core_N_sf"/>
</dbReference>
<comment type="cofactor">
    <cofactor evidence="12 13 14">
        <name>Zn(2+)</name>
        <dbReference type="ChEBI" id="CHEBI:29105"/>
    </cofactor>
    <text evidence="12 13 14">Binds 1 zinc ion per monomer.</text>
</comment>
<dbReference type="Proteomes" id="UP000183192">
    <property type="component" value="Unassembled WGS sequence"/>
</dbReference>
<dbReference type="PIRSF" id="PIRSF002811">
    <property type="entry name" value="DnaG"/>
    <property type="match status" value="1"/>
</dbReference>
<keyword evidence="15" id="KW-0175">Coiled coil</keyword>
<dbReference type="GO" id="GO:0008270">
    <property type="term" value="F:zinc ion binding"/>
    <property type="evidence" value="ECO:0007669"/>
    <property type="project" value="UniProtKB-UniRule"/>
</dbReference>
<keyword evidence="3 12" id="KW-0808">Transferase</keyword>
<dbReference type="InterPro" id="IPR030846">
    <property type="entry name" value="DnaG_bac"/>
</dbReference>
<keyword evidence="6 12" id="KW-0479">Metal-binding</keyword>
<keyword evidence="11 12" id="KW-0804">Transcription</keyword>
<keyword evidence="5 12" id="KW-0235">DNA replication</keyword>
<evidence type="ECO:0000259" key="16">
    <source>
        <dbReference type="PROSITE" id="PS50880"/>
    </source>
</evidence>
<evidence type="ECO:0000313" key="17">
    <source>
        <dbReference type="EMBL" id="OIO07503.1"/>
    </source>
</evidence>
<comment type="catalytic activity">
    <reaction evidence="12">
        <text>ssDNA + n NTP = ssDNA/pppN(pN)n-1 hybrid + (n-1) diphosphate.</text>
        <dbReference type="EC" id="2.7.7.101"/>
    </reaction>
</comment>
<dbReference type="GO" id="GO:0000428">
    <property type="term" value="C:DNA-directed RNA polymerase complex"/>
    <property type="evidence" value="ECO:0007669"/>
    <property type="project" value="UniProtKB-KW"/>
</dbReference>
<dbReference type="SMART" id="SM00493">
    <property type="entry name" value="TOPRIM"/>
    <property type="match status" value="1"/>
</dbReference>
<evidence type="ECO:0000256" key="2">
    <source>
        <dbReference type="ARBA" id="ARBA00022515"/>
    </source>
</evidence>
<evidence type="ECO:0000313" key="18">
    <source>
        <dbReference type="Proteomes" id="UP000183192"/>
    </source>
</evidence>
<proteinExistence type="inferred from homology"/>
<accession>A0A1J4TBB6</accession>
<dbReference type="STRING" id="1805146.AUJ27_02340"/>
<dbReference type="Pfam" id="PF01807">
    <property type="entry name" value="Zn_ribbon_DnaG"/>
    <property type="match status" value="1"/>
</dbReference>
<dbReference type="InterPro" id="IPR006295">
    <property type="entry name" value="DNA_primase_DnaG"/>
</dbReference>
<dbReference type="Gene3D" id="3.90.980.10">
    <property type="entry name" value="DNA primase, catalytic core, N-terminal domain"/>
    <property type="match status" value="1"/>
</dbReference>
<evidence type="ECO:0000256" key="5">
    <source>
        <dbReference type="ARBA" id="ARBA00022705"/>
    </source>
</evidence>
<keyword evidence="1 12" id="KW-0240">DNA-directed RNA polymerase</keyword>
<name>A0A1J4TBB6_9BACT</name>
<keyword evidence="7 12" id="KW-0863">Zinc-finger</keyword>
<dbReference type="InterPro" id="IPR036977">
    <property type="entry name" value="DNA_primase_Znf_CHC2"/>
</dbReference>
<dbReference type="InterPro" id="IPR019475">
    <property type="entry name" value="DNA_primase_DnaB-bd"/>
</dbReference>
<feature type="zinc finger region" description="CHC2-type" evidence="12 14">
    <location>
        <begin position="35"/>
        <end position="59"/>
    </location>
</feature>
<keyword evidence="4 12" id="KW-0548">Nucleotidyltransferase</keyword>
<evidence type="ECO:0000256" key="7">
    <source>
        <dbReference type="ARBA" id="ARBA00022771"/>
    </source>
</evidence>
<feature type="domain" description="Toprim" evidence="16">
    <location>
        <begin position="266"/>
        <end position="349"/>
    </location>
</feature>
<dbReference type="HAMAP" id="MF_00974">
    <property type="entry name" value="DNA_primase_DnaG"/>
    <property type="match status" value="1"/>
</dbReference>
<feature type="coiled-coil region" evidence="15">
    <location>
        <begin position="603"/>
        <end position="635"/>
    </location>
</feature>
<dbReference type="Gene3D" id="3.90.580.10">
    <property type="entry name" value="Zinc finger, CHC2-type domain"/>
    <property type="match status" value="1"/>
</dbReference>
<dbReference type="InterPro" id="IPR034151">
    <property type="entry name" value="TOPRIM_DnaG_bac"/>
</dbReference>
<dbReference type="Gene3D" id="3.40.1360.10">
    <property type="match status" value="1"/>
</dbReference>
<dbReference type="PANTHER" id="PTHR30313:SF2">
    <property type="entry name" value="DNA PRIMASE"/>
    <property type="match status" value="1"/>
</dbReference>
<dbReference type="AlphaFoldDB" id="A0A1J4TBB6"/>
<dbReference type="Pfam" id="PF13155">
    <property type="entry name" value="Toprim_2"/>
    <property type="match status" value="1"/>
</dbReference>
<dbReference type="InterPro" id="IPR013264">
    <property type="entry name" value="DNAG_N"/>
</dbReference>
<dbReference type="GO" id="GO:0006269">
    <property type="term" value="P:DNA replication, synthesis of primer"/>
    <property type="evidence" value="ECO:0007669"/>
    <property type="project" value="UniProtKB-UniRule"/>
</dbReference>
<evidence type="ECO:0000256" key="8">
    <source>
        <dbReference type="ARBA" id="ARBA00022833"/>
    </source>
</evidence>
<keyword evidence="9" id="KW-0460">Magnesium</keyword>
<dbReference type="PROSITE" id="PS50880">
    <property type="entry name" value="TOPRIM"/>
    <property type="match status" value="1"/>
</dbReference>
<organism evidence="17 18">
    <name type="scientific">Candidatus Falkowbacteria bacterium CG1_02_37_44</name>
    <dbReference type="NCBI Taxonomy" id="1805146"/>
    <lineage>
        <taxon>Bacteria</taxon>
        <taxon>Candidatus Falkowiibacteriota</taxon>
    </lineage>
</organism>
<evidence type="ECO:0000256" key="14">
    <source>
        <dbReference type="PIRSR" id="PIRSR002811-1"/>
    </source>
</evidence>
<evidence type="ECO:0000256" key="1">
    <source>
        <dbReference type="ARBA" id="ARBA00022478"/>
    </source>
</evidence>
<dbReference type="Pfam" id="PF08275">
    <property type="entry name" value="DNAG_N"/>
    <property type="match status" value="1"/>
</dbReference>
<comment type="similarity">
    <text evidence="12 13">Belongs to the DnaG primase family.</text>
</comment>
<comment type="caution">
    <text evidence="17">The sequence shown here is derived from an EMBL/GenBank/DDBJ whole genome shotgun (WGS) entry which is preliminary data.</text>
</comment>
<dbReference type="Pfam" id="PF10410">
    <property type="entry name" value="DnaB_bind"/>
    <property type="match status" value="1"/>
</dbReference>
<dbReference type="GO" id="GO:0003677">
    <property type="term" value="F:DNA binding"/>
    <property type="evidence" value="ECO:0007669"/>
    <property type="project" value="UniProtKB-KW"/>
</dbReference>
<evidence type="ECO:0000256" key="10">
    <source>
        <dbReference type="ARBA" id="ARBA00023125"/>
    </source>
</evidence>
<dbReference type="GO" id="GO:1990077">
    <property type="term" value="C:primosome complex"/>
    <property type="evidence" value="ECO:0007669"/>
    <property type="project" value="UniProtKB-KW"/>
</dbReference>
<reference evidence="17 18" key="1">
    <citation type="journal article" date="2016" name="Environ. Microbiol.">
        <title>Genomic resolution of a cold subsurface aquifer community provides metabolic insights for novel microbes adapted to high CO concentrations.</title>
        <authorList>
            <person name="Probst A.J."/>
            <person name="Castelle C.J."/>
            <person name="Singh A."/>
            <person name="Brown C.T."/>
            <person name="Anantharaman K."/>
            <person name="Sharon I."/>
            <person name="Hug L.A."/>
            <person name="Burstein D."/>
            <person name="Emerson J.B."/>
            <person name="Thomas B.C."/>
            <person name="Banfield J.F."/>
        </authorList>
    </citation>
    <scope>NUCLEOTIDE SEQUENCE [LARGE SCALE GENOMIC DNA]</scope>
    <source>
        <strain evidence="17">CG1_02_37_44</strain>
    </source>
</reference>
<dbReference type="InterPro" id="IPR002694">
    <property type="entry name" value="Znf_CHC2"/>
</dbReference>
<dbReference type="EMBL" id="MNUU01000044">
    <property type="protein sequence ID" value="OIO07503.1"/>
    <property type="molecule type" value="Genomic_DNA"/>
</dbReference>
<evidence type="ECO:0000256" key="3">
    <source>
        <dbReference type="ARBA" id="ARBA00022679"/>
    </source>
</evidence>
<evidence type="ECO:0000256" key="6">
    <source>
        <dbReference type="ARBA" id="ARBA00022723"/>
    </source>
</evidence>
<evidence type="ECO:0000256" key="13">
    <source>
        <dbReference type="PIRNR" id="PIRNR002811"/>
    </source>
</evidence>
<evidence type="ECO:0000256" key="11">
    <source>
        <dbReference type="ARBA" id="ARBA00023163"/>
    </source>
</evidence>
<dbReference type="InterPro" id="IPR006171">
    <property type="entry name" value="TOPRIM_dom"/>
</dbReference>
<evidence type="ECO:0000256" key="9">
    <source>
        <dbReference type="ARBA" id="ARBA00022842"/>
    </source>
</evidence>
<evidence type="ECO:0000256" key="12">
    <source>
        <dbReference type="HAMAP-Rule" id="MF_00974"/>
    </source>
</evidence>
<dbReference type="GO" id="GO:0005737">
    <property type="term" value="C:cytoplasm"/>
    <property type="evidence" value="ECO:0007669"/>
    <property type="project" value="TreeGrafter"/>
</dbReference>
<comment type="subunit">
    <text evidence="12">Monomer. Interacts with DnaB.</text>
</comment>
<dbReference type="EC" id="2.7.7.101" evidence="12"/>
<comment type="function">
    <text evidence="12 13">RNA polymerase that catalyzes the synthesis of short RNA molecules used as primers for DNA polymerase during DNA replication.</text>
</comment>
<dbReference type="FunFam" id="3.90.580.10:FF:000001">
    <property type="entry name" value="DNA primase"/>
    <property type="match status" value="1"/>
</dbReference>
<keyword evidence="10 12" id="KW-0238">DNA-binding</keyword>
<keyword evidence="8 12" id="KW-0862">Zinc</keyword>
<sequence length="641" mass="73077">MNKPSDEIKSRLDIVDVIREYISLKPAGINFRANCPFHHEKTPSFIVSPEKQIWHCFGCGKGGDIISFVMEIEGLSFIEALRALAPKAGVTLTRQDPKIASARNRLLDIADLAGKYYHKLLLESPVAQSARKYLEKRGLTRETITQWQIGYSADSWDDLLNFLTSRGYAEKEIFSAGLSSKKEGISRFYNRFRGRIMFPIRDINGNTVAFSARVMPENEEKEKMGLSTKAMAKVGKYINSPQTMIYDKSKILFGLDGAKLEIKKHDLAIIVEGQMDAITAYQHGFLNVVASSGTALTAEQILLLKRYTNNLSLAFDMDAAGEMAADRGIREAMQADMNIKVVLIPGSKDPDECIKNNPKEWENAISAAKPMMQYFIDITAVGLDFSQIEDKKKFKNKLLPIIAKLGSKIEQDHWIKKISQLSDIHENDLREDLSNINININKNNNSQEQIKKDETALAPLSREEMIAQLILALALKFPRHIEYIINHIQPDQMAGQENQLIYKNLITYYNNIIDNFDRAGAENKKHQIKYEDFKAWLENSLAHKIGFNNEVNNTNKGNNQLSLLDKLVILGDKDYYDYDDSQVKNEIIKMIVSLKKYYLFNQKKEIEKLIARAEKENDSANIKLLMEEFKNLIEELRDIES</sequence>
<evidence type="ECO:0000256" key="15">
    <source>
        <dbReference type="SAM" id="Coils"/>
    </source>
</evidence>
<protein>
    <recommendedName>
        <fullName evidence="12 13">DNA primase</fullName>
        <ecNumber evidence="12">2.7.7.101</ecNumber>
    </recommendedName>
</protein>
<dbReference type="InterPro" id="IPR050219">
    <property type="entry name" value="DnaG_primase"/>
</dbReference>
<evidence type="ECO:0000256" key="4">
    <source>
        <dbReference type="ARBA" id="ARBA00022695"/>
    </source>
</evidence>
<keyword evidence="2 12" id="KW-0639">Primosome</keyword>
<dbReference type="SMART" id="SM00400">
    <property type="entry name" value="ZnF_CHCC"/>
    <property type="match status" value="1"/>
</dbReference>
<dbReference type="PANTHER" id="PTHR30313">
    <property type="entry name" value="DNA PRIMASE"/>
    <property type="match status" value="1"/>
</dbReference>